<keyword evidence="4 9" id="KW-0808">Transferase</keyword>
<dbReference type="NCBIfam" id="TIGR00675">
    <property type="entry name" value="dcm"/>
    <property type="match status" value="1"/>
</dbReference>
<dbReference type="EMBL" id="JAUIZM010000005">
    <property type="protein sequence ID" value="KAK1381682.1"/>
    <property type="molecule type" value="Genomic_DNA"/>
</dbReference>
<dbReference type="Gene3D" id="3.90.120.10">
    <property type="entry name" value="DNA Methylase, subunit A, domain 2"/>
    <property type="match status" value="1"/>
</dbReference>
<feature type="compositionally biased region" description="Basic residues" evidence="11">
    <location>
        <begin position="1"/>
        <end position="10"/>
    </location>
</feature>
<evidence type="ECO:0000256" key="2">
    <source>
        <dbReference type="ARBA" id="ARBA00011975"/>
    </source>
</evidence>
<dbReference type="InterPro" id="IPR001025">
    <property type="entry name" value="BAH_dom"/>
</dbReference>
<reference evidence="14" key="1">
    <citation type="submission" date="2023-02" db="EMBL/GenBank/DDBJ databases">
        <title>Genome of toxic invasive species Heracleum sosnowskyi carries increased number of genes despite the absence of recent whole-genome duplications.</title>
        <authorList>
            <person name="Schelkunov M."/>
            <person name="Shtratnikova V."/>
            <person name="Makarenko M."/>
            <person name="Klepikova A."/>
            <person name="Omelchenko D."/>
            <person name="Novikova G."/>
            <person name="Obukhova E."/>
            <person name="Bogdanov V."/>
            <person name="Penin A."/>
            <person name="Logacheva M."/>
        </authorList>
    </citation>
    <scope>NUCLEOTIDE SEQUENCE</scope>
    <source>
        <strain evidence="14">Hsosn_3</strain>
        <tissue evidence="14">Leaf</tissue>
    </source>
</reference>
<comment type="catalytic activity">
    <reaction evidence="8">
        <text>a 2'-deoxycytidine in DNA + S-adenosyl-L-methionine = a 5-methyl-2'-deoxycytidine in DNA + S-adenosyl-L-homocysteine + H(+)</text>
        <dbReference type="Rhea" id="RHEA:13681"/>
        <dbReference type="Rhea" id="RHEA-COMP:11369"/>
        <dbReference type="Rhea" id="RHEA-COMP:11370"/>
        <dbReference type="ChEBI" id="CHEBI:15378"/>
        <dbReference type="ChEBI" id="CHEBI:57856"/>
        <dbReference type="ChEBI" id="CHEBI:59789"/>
        <dbReference type="ChEBI" id="CHEBI:85452"/>
        <dbReference type="ChEBI" id="CHEBI:85454"/>
        <dbReference type="EC" id="2.1.1.37"/>
    </reaction>
</comment>
<dbReference type="InterPro" id="IPR000953">
    <property type="entry name" value="Chromo/chromo_shadow_dom"/>
</dbReference>
<evidence type="ECO:0000256" key="3">
    <source>
        <dbReference type="ARBA" id="ARBA00022603"/>
    </source>
</evidence>
<dbReference type="InterPro" id="IPR043151">
    <property type="entry name" value="BAH_sf"/>
</dbReference>
<dbReference type="CDD" id="cd18635">
    <property type="entry name" value="CD_CMT3_like"/>
    <property type="match status" value="1"/>
</dbReference>
<dbReference type="Pfam" id="PF00145">
    <property type="entry name" value="DNA_methylase"/>
    <property type="match status" value="1"/>
</dbReference>
<dbReference type="InterPro" id="IPR023780">
    <property type="entry name" value="Chromo_domain"/>
</dbReference>
<dbReference type="PANTHER" id="PTHR10629">
    <property type="entry name" value="CYTOSINE-SPECIFIC METHYLTRANSFERASE"/>
    <property type="match status" value="1"/>
</dbReference>
<accession>A0AAD8I9E6</accession>
<comment type="caution">
    <text evidence="14">The sequence shown here is derived from an EMBL/GenBank/DDBJ whole genome shotgun (WGS) entry which is preliminary data.</text>
</comment>
<evidence type="ECO:0000313" key="14">
    <source>
        <dbReference type="EMBL" id="KAK1381682.1"/>
    </source>
</evidence>
<evidence type="ECO:0000256" key="11">
    <source>
        <dbReference type="SAM" id="MobiDB-lite"/>
    </source>
</evidence>
<dbReference type="GO" id="GO:0003886">
    <property type="term" value="F:DNA (cytosine-5-)-methyltransferase activity"/>
    <property type="evidence" value="ECO:0007669"/>
    <property type="project" value="UniProtKB-EC"/>
</dbReference>
<organism evidence="14 15">
    <name type="scientific">Heracleum sosnowskyi</name>
    <dbReference type="NCBI Taxonomy" id="360622"/>
    <lineage>
        <taxon>Eukaryota</taxon>
        <taxon>Viridiplantae</taxon>
        <taxon>Streptophyta</taxon>
        <taxon>Embryophyta</taxon>
        <taxon>Tracheophyta</taxon>
        <taxon>Spermatophyta</taxon>
        <taxon>Magnoliopsida</taxon>
        <taxon>eudicotyledons</taxon>
        <taxon>Gunneridae</taxon>
        <taxon>Pentapetalae</taxon>
        <taxon>asterids</taxon>
        <taxon>campanulids</taxon>
        <taxon>Apiales</taxon>
        <taxon>Apiaceae</taxon>
        <taxon>Apioideae</taxon>
        <taxon>apioid superclade</taxon>
        <taxon>Tordylieae</taxon>
        <taxon>Tordyliinae</taxon>
        <taxon>Heracleum</taxon>
    </lineage>
</organism>
<dbReference type="PROSITE" id="PS00598">
    <property type="entry name" value="CHROMO_1"/>
    <property type="match status" value="1"/>
</dbReference>
<dbReference type="PRINTS" id="PR00105">
    <property type="entry name" value="C5METTRFRASE"/>
</dbReference>
<dbReference type="Pfam" id="PF00385">
    <property type="entry name" value="Chromo"/>
    <property type="match status" value="1"/>
</dbReference>
<dbReference type="GO" id="GO:0044027">
    <property type="term" value="P:negative regulation of gene expression via chromosomal CpG island methylation"/>
    <property type="evidence" value="ECO:0007669"/>
    <property type="project" value="TreeGrafter"/>
</dbReference>
<dbReference type="SMART" id="SM00439">
    <property type="entry name" value="BAH"/>
    <property type="match status" value="1"/>
</dbReference>
<dbReference type="GO" id="GO:0003677">
    <property type="term" value="F:DNA binding"/>
    <property type="evidence" value="ECO:0007669"/>
    <property type="project" value="UniProtKB-KW"/>
</dbReference>
<sequence length="808" mass="91048">MTRASKRNKPTKISPPPSAKKPKPSTEDEESRFSGDPFPADEALRRWPNRYHLKSKEQASSSKGSVGGVLQARCHYRQAIADGIVYDLNDDAYIQGEEGEPNYIGKIVEFFETTKKEFYFTAQWFFRPEDTMMKDKSNLVNRKRVFFSDATDDNPLDSIVQKVNIVQLPLDFDPAHKEELISSADLYCDMGYSEQFFTFDRINAAGISKVGIDVSLPVTSEICMASKVQESSKTVLDLYSGCGAMSTGLCLGAQLSGQRLVNRWAVDINTYACESLKKNHPETKVRNEAAEDYLCLLKEWQKLCTEYGLLGSKQNEDAASETISSESNKDEDKTKDSSVSTDEFEVQDLVDVCYGDPNNVQNRGLYFKVRWKGYGSSDDTWEPIDGLSNCEEHIKEFVTSKYKSMMLPLPGDVDLICGGPPCQGVSGFNRFRNREDPLEDEKNKQLIVYMDIVEYLKPKYLLMENVVDLVKLAKGALASYAMARLVSMNYQCRLGIMAAGSYGVPQCRMRIFLWGADIRENLPQFPLPTHKVAGKGITPNEFKEIIVGRDNELPSQLERNIFLGDAISDLPKVTNYEDRDAREYGTAPCTDFQKFLRLQKQDLFGFNIAGKNGSQKRMLYDHIPLRLNVDDYERVCLIPKIKGANFRDLRGVLVGKNKKVKWDPSIPRQMLTSGNPLVPDYAMTFRGGTSKKPFARLAMDEIVSTVVARAQPHNRAMIHPKQDRVLTIRENARLQGFPDCYKLYGPVKQRYTQIGNAVAFSVSIPMGYALGQAMEGVNSSQPLKLPFKFPECLGQISALNKKKLEESD</sequence>
<evidence type="ECO:0000259" key="13">
    <source>
        <dbReference type="PROSITE" id="PS51038"/>
    </source>
</evidence>
<feature type="domain" description="Chromo" evidence="12">
    <location>
        <begin position="344"/>
        <end position="397"/>
    </location>
</feature>
<dbReference type="PROSITE" id="PS50013">
    <property type="entry name" value="CHROMO_2"/>
    <property type="match status" value="1"/>
</dbReference>
<comment type="similarity">
    <text evidence="9 10">Belongs to the class I-like SAM-binding methyltransferase superfamily. C5-methyltransferase family.</text>
</comment>
<evidence type="ECO:0000256" key="1">
    <source>
        <dbReference type="ARBA" id="ARBA00004123"/>
    </source>
</evidence>
<dbReference type="EC" id="2.1.1.37" evidence="2"/>
<dbReference type="InterPro" id="IPR050390">
    <property type="entry name" value="C5-Methyltransferase"/>
</dbReference>
<reference evidence="14" key="2">
    <citation type="submission" date="2023-05" db="EMBL/GenBank/DDBJ databases">
        <authorList>
            <person name="Schelkunov M.I."/>
        </authorList>
    </citation>
    <scope>NUCLEOTIDE SEQUENCE</scope>
    <source>
        <strain evidence="14">Hsosn_3</strain>
        <tissue evidence="14">Leaf</tissue>
    </source>
</reference>
<name>A0AAD8I9E6_9APIA</name>
<dbReference type="AlphaFoldDB" id="A0AAD8I9E6"/>
<evidence type="ECO:0000259" key="12">
    <source>
        <dbReference type="PROSITE" id="PS50013"/>
    </source>
</evidence>
<evidence type="ECO:0000256" key="5">
    <source>
        <dbReference type="ARBA" id="ARBA00022691"/>
    </source>
</evidence>
<evidence type="ECO:0000256" key="9">
    <source>
        <dbReference type="PROSITE-ProRule" id="PRU01016"/>
    </source>
</evidence>
<feature type="compositionally biased region" description="Basic and acidic residues" evidence="11">
    <location>
        <begin position="327"/>
        <end position="336"/>
    </location>
</feature>
<keyword evidence="15" id="KW-1185">Reference proteome</keyword>
<dbReference type="Gene3D" id="2.30.30.490">
    <property type="match status" value="1"/>
</dbReference>
<keyword evidence="7" id="KW-0539">Nucleus</keyword>
<keyword evidence="5 9" id="KW-0949">S-adenosyl-L-methionine</keyword>
<evidence type="ECO:0000256" key="4">
    <source>
        <dbReference type="ARBA" id="ARBA00022679"/>
    </source>
</evidence>
<dbReference type="InterPro" id="IPR016197">
    <property type="entry name" value="Chromo-like_dom_sf"/>
</dbReference>
<feature type="domain" description="BAH" evidence="13">
    <location>
        <begin position="84"/>
        <end position="203"/>
    </location>
</feature>
<dbReference type="SUPFAM" id="SSF54160">
    <property type="entry name" value="Chromo domain-like"/>
    <property type="match status" value="1"/>
</dbReference>
<proteinExistence type="inferred from homology"/>
<dbReference type="PROSITE" id="PS51038">
    <property type="entry name" value="BAH"/>
    <property type="match status" value="1"/>
</dbReference>
<dbReference type="FunFam" id="3.90.120.10:FF:000003">
    <property type="entry name" value="DNA (cytosine-5)-methyltransferase 1"/>
    <property type="match status" value="1"/>
</dbReference>
<evidence type="ECO:0000256" key="7">
    <source>
        <dbReference type="ARBA" id="ARBA00023242"/>
    </source>
</evidence>
<dbReference type="Gene3D" id="3.40.50.150">
    <property type="entry name" value="Vaccinia Virus protein VP39"/>
    <property type="match status" value="2"/>
</dbReference>
<dbReference type="GO" id="GO:0003682">
    <property type="term" value="F:chromatin binding"/>
    <property type="evidence" value="ECO:0007669"/>
    <property type="project" value="InterPro"/>
</dbReference>
<dbReference type="SUPFAM" id="SSF53335">
    <property type="entry name" value="S-adenosyl-L-methionine-dependent methyltransferases"/>
    <property type="match status" value="1"/>
</dbReference>
<protein>
    <recommendedName>
        <fullName evidence="2">DNA (cytosine-5-)-methyltransferase</fullName>
        <ecNumber evidence="2">2.1.1.37</ecNumber>
    </recommendedName>
</protein>
<gene>
    <name evidence="14" type="ORF">POM88_019417</name>
</gene>
<dbReference type="InterPro" id="IPR023779">
    <property type="entry name" value="Chromodomain_CS"/>
</dbReference>
<evidence type="ECO:0000256" key="6">
    <source>
        <dbReference type="ARBA" id="ARBA00023125"/>
    </source>
</evidence>
<feature type="active site" evidence="9">
    <location>
        <position position="422"/>
    </location>
</feature>
<dbReference type="GO" id="GO:0032259">
    <property type="term" value="P:methylation"/>
    <property type="evidence" value="ECO:0007669"/>
    <property type="project" value="UniProtKB-KW"/>
</dbReference>
<feature type="region of interest" description="Disordered" evidence="11">
    <location>
        <begin position="318"/>
        <end position="342"/>
    </location>
</feature>
<dbReference type="PROSITE" id="PS51679">
    <property type="entry name" value="SAM_MT_C5"/>
    <property type="match status" value="1"/>
</dbReference>
<evidence type="ECO:0000256" key="8">
    <source>
        <dbReference type="ARBA" id="ARBA00047422"/>
    </source>
</evidence>
<dbReference type="InterPro" id="IPR001525">
    <property type="entry name" value="C5_MeTfrase"/>
</dbReference>
<evidence type="ECO:0000256" key="10">
    <source>
        <dbReference type="RuleBase" id="RU000416"/>
    </source>
</evidence>
<dbReference type="PANTHER" id="PTHR10629:SF42">
    <property type="entry name" value="DNA (CYTOSINE-5)-METHYLTRANSFERASE CMT1-RELATED"/>
    <property type="match status" value="1"/>
</dbReference>
<dbReference type="Proteomes" id="UP001237642">
    <property type="component" value="Unassembled WGS sequence"/>
</dbReference>
<dbReference type="InterPro" id="IPR029063">
    <property type="entry name" value="SAM-dependent_MTases_sf"/>
</dbReference>
<dbReference type="SMART" id="SM00298">
    <property type="entry name" value="CHROMO"/>
    <property type="match status" value="1"/>
</dbReference>
<feature type="region of interest" description="Disordered" evidence="11">
    <location>
        <begin position="1"/>
        <end position="43"/>
    </location>
</feature>
<dbReference type="Pfam" id="PF01426">
    <property type="entry name" value="BAH"/>
    <property type="match status" value="1"/>
</dbReference>
<comment type="subcellular location">
    <subcellularLocation>
        <location evidence="1">Nucleus</location>
    </subcellularLocation>
</comment>
<dbReference type="GO" id="GO:0005634">
    <property type="term" value="C:nucleus"/>
    <property type="evidence" value="ECO:0007669"/>
    <property type="project" value="UniProtKB-SubCell"/>
</dbReference>
<keyword evidence="3 9" id="KW-0489">Methyltransferase</keyword>
<evidence type="ECO:0000313" key="15">
    <source>
        <dbReference type="Proteomes" id="UP001237642"/>
    </source>
</evidence>
<keyword evidence="6" id="KW-0238">DNA-binding</keyword>